<feature type="domain" description="Bacterial toxin 50" evidence="1">
    <location>
        <begin position="67"/>
        <end position="167"/>
    </location>
</feature>
<sequence length="173" mass="20106">MIPGVNAPPMHPWCRSTTVPHVGNWRDKFFKEREGKYQVEVKEAKLQEKAKNQMKEMIESGKIKIEINPEKQNRHSLGHKLYLKNKIYALQNDERFPSYTILSIEELNDLLKKYSMTGKILVDKFGFNRKEIINFEKTIGKAYAGGKYINTAYGKIHYSKTGSHIVPFVSKEK</sequence>
<dbReference type="Pfam" id="PF15542">
    <property type="entry name" value="Ntox50"/>
    <property type="match status" value="1"/>
</dbReference>
<reference evidence="2" key="1">
    <citation type="submission" date="2010-05" db="EMBL/GenBank/DDBJ databases">
        <authorList>
            <person name="Muzny D."/>
            <person name="Qin X."/>
            <person name="Buhay C."/>
            <person name="Dugan-Rocha S."/>
            <person name="Ding Y."/>
            <person name="Chen G."/>
            <person name="Hawes A."/>
            <person name="Holder M."/>
            <person name="Jhangiani S."/>
            <person name="Johnson A."/>
            <person name="Khan Z."/>
            <person name="Li Z."/>
            <person name="Liu W."/>
            <person name="Liu X."/>
            <person name="Perez L."/>
            <person name="Shen H."/>
            <person name="Wang Q."/>
            <person name="Watt J."/>
            <person name="Xi L."/>
            <person name="Xin Y."/>
            <person name="Zhou J."/>
            <person name="Deng J."/>
            <person name="Jiang H."/>
            <person name="Liu Y."/>
            <person name="Qu J."/>
            <person name="Song X.-Z."/>
            <person name="Zhang L."/>
            <person name="Villasana D."/>
            <person name="Johnson A."/>
            <person name="Liu J."/>
            <person name="Liyanage D."/>
            <person name="Lorensuhewa L."/>
            <person name="Robinson T."/>
            <person name="Song A."/>
            <person name="Song B.-B."/>
            <person name="Dinh H."/>
            <person name="Thornton R."/>
            <person name="Coyle M."/>
            <person name="Francisco L."/>
            <person name="Jackson L."/>
            <person name="Javaid M."/>
            <person name="Korchina V."/>
            <person name="Kovar C."/>
            <person name="Mata R."/>
            <person name="Mathew T."/>
            <person name="Ngo R."/>
            <person name="Nguyen L."/>
            <person name="Nguyen N."/>
            <person name="Okwuonu G."/>
            <person name="Ongeri F."/>
            <person name="Pham C."/>
            <person name="Simmons D."/>
            <person name="Wilczek-Boney K."/>
            <person name="Hale W."/>
            <person name="Jakkamsetti A."/>
            <person name="Pham P."/>
            <person name="Ruth R."/>
            <person name="San Lucas F."/>
            <person name="Warren J."/>
            <person name="Zhang J."/>
            <person name="Zhao Z."/>
            <person name="Zhou C."/>
            <person name="Zhu D."/>
            <person name="Lee S."/>
            <person name="Bess C."/>
            <person name="Blankenburg K."/>
            <person name="Forbes L."/>
            <person name="Fu Q."/>
            <person name="Gubbala S."/>
            <person name="Hirani K."/>
            <person name="Jayaseelan J.C."/>
            <person name="Lara F."/>
            <person name="Munidasa M."/>
            <person name="Palculict T."/>
            <person name="Patil S."/>
            <person name="Pu L.-L."/>
            <person name="Saada N."/>
            <person name="Tang L."/>
            <person name="Weissenberger G."/>
            <person name="Zhu Y."/>
            <person name="Hemphill L."/>
            <person name="Shang Y."/>
            <person name="Youmans B."/>
            <person name="Ayvaz T."/>
            <person name="Ross M."/>
            <person name="Santibanez J."/>
            <person name="Aqrawi P."/>
            <person name="Gross S."/>
            <person name="Joshi V."/>
            <person name="Fowler G."/>
            <person name="Nazareth L."/>
            <person name="Reid J."/>
            <person name="Worley K."/>
            <person name="Petrosino J."/>
            <person name="Highlander S."/>
            <person name="Gibbs R."/>
        </authorList>
    </citation>
    <scope>NUCLEOTIDE SEQUENCE [LARGE SCALE GENOMIC DNA]</scope>
    <source>
        <strain evidence="2">MN8</strain>
    </source>
</reference>
<gene>
    <name evidence="2" type="ORF">HMPREF0769_12444</name>
</gene>
<evidence type="ECO:0000259" key="1">
    <source>
        <dbReference type="Pfam" id="PF15542"/>
    </source>
</evidence>
<name>A0A0E1X7N6_STAAU</name>
<dbReference type="HOGENOM" id="CLU_108733_1_0_9"/>
<dbReference type="Proteomes" id="UP000003455">
    <property type="component" value="Chromosome"/>
</dbReference>
<dbReference type="InterPro" id="IPR029100">
    <property type="entry name" value="Ntox50"/>
</dbReference>
<accession>A0A0E1X7N6</accession>
<proteinExistence type="predicted"/>
<evidence type="ECO:0000313" key="2">
    <source>
        <dbReference type="EMBL" id="EFH94823.1"/>
    </source>
</evidence>
<dbReference type="EMBL" id="ACJA02000004">
    <property type="protein sequence ID" value="EFH94823.1"/>
    <property type="molecule type" value="Genomic_DNA"/>
</dbReference>
<organism evidence="2">
    <name type="scientific">Staphylococcus aureus subsp. aureus MN8</name>
    <dbReference type="NCBI Taxonomy" id="548470"/>
    <lineage>
        <taxon>Bacteria</taxon>
        <taxon>Bacillati</taxon>
        <taxon>Bacillota</taxon>
        <taxon>Bacilli</taxon>
        <taxon>Bacillales</taxon>
        <taxon>Staphylococcaceae</taxon>
        <taxon>Staphylococcus</taxon>
    </lineage>
</organism>
<protein>
    <recommendedName>
        <fullName evidence="1">Bacterial toxin 50 domain-containing protein</fullName>
    </recommendedName>
</protein>
<dbReference type="AlphaFoldDB" id="A0A0E1X7N6"/>
<comment type="caution">
    <text evidence="2">The sequence shown here is derived from an EMBL/GenBank/DDBJ whole genome shotgun (WGS) entry which is preliminary data.</text>
</comment>